<keyword evidence="8 15" id="KW-0406">Ion transport</keyword>
<evidence type="ECO:0000313" key="19">
    <source>
        <dbReference type="EMBL" id="CAH1106028.1"/>
    </source>
</evidence>
<dbReference type="GO" id="GO:0015986">
    <property type="term" value="P:proton motive force-driven ATP synthesis"/>
    <property type="evidence" value="ECO:0007669"/>
    <property type="project" value="InterPro"/>
</dbReference>
<evidence type="ECO:0000256" key="5">
    <source>
        <dbReference type="ARBA" id="ARBA00022781"/>
    </source>
</evidence>
<dbReference type="PANTHER" id="PTHR12427:SF1">
    <property type="entry name" value="ATP SYNTHASE SUBUNIT E, MITOCHONDRIAL"/>
    <property type="match status" value="1"/>
</dbReference>
<feature type="transmembrane region" description="Helical" evidence="18">
    <location>
        <begin position="15"/>
        <end position="34"/>
    </location>
</feature>
<evidence type="ECO:0000256" key="10">
    <source>
        <dbReference type="ARBA" id="ARBA00023136"/>
    </source>
</evidence>
<accession>A0A9P0CT33</accession>
<feature type="region of interest" description="Disordered" evidence="17">
    <location>
        <begin position="80"/>
        <end position="118"/>
    </location>
</feature>
<keyword evidence="11 15" id="KW-0066">ATP synthesis</keyword>
<comment type="subunit">
    <text evidence="13">Component of the ATP synthase complex composed at least of ATP5F1A/subunit alpha, ATP5F1B/subunit beta, ATP5MC1/subunit c (homooctomer), MT-ATP6/subunit a, MT-ATP8/subunit 8, ATP5ME/subunit e, ATP5MF/subunit f, ATP5MG/subunit g, ATP5MK/subunit k, ATP5MJ/subunit j, ATP5F1C/subunit gamma, ATP5F1D/subunit delta, ATP5F1E/subunit epsilon, ATP5PF/subunit F6, ATP5PB/subunit b, ATP5PD/subunit d, ATP5PO/subunit OSCP. ATP synthase complex consists of a soluble F(1) head domain (subunits alpha(3) and beta(3)) - the catalytic core - and a membrane F(0) domain - the membrane proton channel (subunits c, a, 8, e, f, g, k and j). These two domains are linked by a central stalk (subunits gamma, delta, and epsilon) rotating inside the F1 region and a stationary peripheral stalk (subunits F6, b, d, and OSCP).</text>
</comment>
<evidence type="ECO:0000256" key="9">
    <source>
        <dbReference type="ARBA" id="ARBA00023128"/>
    </source>
</evidence>
<keyword evidence="18" id="KW-0812">Transmembrane</keyword>
<keyword evidence="9 15" id="KW-0496">Mitochondrion</keyword>
<reference evidence="19" key="1">
    <citation type="submission" date="2022-01" db="EMBL/GenBank/DDBJ databases">
        <authorList>
            <person name="King R."/>
        </authorList>
    </citation>
    <scope>NUCLEOTIDE SEQUENCE</scope>
</reference>
<evidence type="ECO:0000256" key="18">
    <source>
        <dbReference type="SAM" id="Phobius"/>
    </source>
</evidence>
<evidence type="ECO:0000256" key="4">
    <source>
        <dbReference type="ARBA" id="ARBA00022547"/>
    </source>
</evidence>
<evidence type="ECO:0000256" key="3">
    <source>
        <dbReference type="ARBA" id="ARBA00022448"/>
    </source>
</evidence>
<proteinExistence type="inferred from homology"/>
<comment type="subunit">
    <text evidence="15">F-type ATPases have 2 components, CF(1) - the catalytic core - and CF(0) - the membrane proton channel. CF(1) and CF(0) have multiple subunits.</text>
</comment>
<keyword evidence="5 15" id="KW-0375">Hydrogen ion transport</keyword>
<keyword evidence="4 15" id="KW-0138">CF(0)</keyword>
<feature type="region of interest" description="Disordered" evidence="17">
    <location>
        <begin position="140"/>
        <end position="159"/>
    </location>
</feature>
<sequence>MALPDPVKISPLIKLARYAFLISGIVYGASRLNLFKSIAASQREEKERLKKEAEMQVAEEKRKSSDRDLTAIAALFNAETNSGNVPKEKDATPESDGTCSSDEIKKEPSGDLVNEDQNKLNEQCTDGILSGGNDYHVETFSKGVPYASPKSEKADFLPK</sequence>
<feature type="coiled-coil region" evidence="16">
    <location>
        <begin position="32"/>
        <end position="63"/>
    </location>
</feature>
<evidence type="ECO:0000256" key="6">
    <source>
        <dbReference type="ARBA" id="ARBA00022792"/>
    </source>
</evidence>
<evidence type="ECO:0000256" key="14">
    <source>
        <dbReference type="ARBA" id="ARBA00074682"/>
    </source>
</evidence>
<evidence type="ECO:0000256" key="16">
    <source>
        <dbReference type="SAM" id="Coils"/>
    </source>
</evidence>
<organism evidence="19 20">
    <name type="scientific">Psylliodes chrysocephalus</name>
    <dbReference type="NCBI Taxonomy" id="3402493"/>
    <lineage>
        <taxon>Eukaryota</taxon>
        <taxon>Metazoa</taxon>
        <taxon>Ecdysozoa</taxon>
        <taxon>Arthropoda</taxon>
        <taxon>Hexapoda</taxon>
        <taxon>Insecta</taxon>
        <taxon>Pterygota</taxon>
        <taxon>Neoptera</taxon>
        <taxon>Endopterygota</taxon>
        <taxon>Coleoptera</taxon>
        <taxon>Polyphaga</taxon>
        <taxon>Cucujiformia</taxon>
        <taxon>Chrysomeloidea</taxon>
        <taxon>Chrysomelidae</taxon>
        <taxon>Galerucinae</taxon>
        <taxon>Alticini</taxon>
        <taxon>Psylliodes</taxon>
    </lineage>
</organism>
<keyword evidence="18" id="KW-1133">Transmembrane helix</keyword>
<evidence type="ECO:0000313" key="20">
    <source>
        <dbReference type="Proteomes" id="UP001153636"/>
    </source>
</evidence>
<dbReference type="Pfam" id="PF05680">
    <property type="entry name" value="ATP-synt_E"/>
    <property type="match status" value="1"/>
</dbReference>
<keyword evidence="7" id="KW-0007">Acetylation</keyword>
<keyword evidence="3 15" id="KW-0813">Transport</keyword>
<evidence type="ECO:0000256" key="2">
    <source>
        <dbReference type="ARBA" id="ARBA00007333"/>
    </source>
</evidence>
<keyword evidence="20" id="KW-1185">Reference proteome</keyword>
<dbReference type="Proteomes" id="UP001153636">
    <property type="component" value="Chromosome 2"/>
</dbReference>
<dbReference type="GO" id="GO:0015078">
    <property type="term" value="F:proton transmembrane transporter activity"/>
    <property type="evidence" value="ECO:0007669"/>
    <property type="project" value="InterPro"/>
</dbReference>
<evidence type="ECO:0000256" key="13">
    <source>
        <dbReference type="ARBA" id="ARBA00064647"/>
    </source>
</evidence>
<evidence type="ECO:0000256" key="12">
    <source>
        <dbReference type="ARBA" id="ARBA00057306"/>
    </source>
</evidence>
<keyword evidence="10 18" id="KW-0472">Membrane</keyword>
<comment type="similarity">
    <text evidence="2 15">Belongs to the ATPase e subunit family.</text>
</comment>
<evidence type="ECO:0000256" key="11">
    <source>
        <dbReference type="ARBA" id="ARBA00023310"/>
    </source>
</evidence>
<keyword evidence="16" id="KW-0175">Coiled coil</keyword>
<comment type="function">
    <text evidence="12 15">Subunit e, of the mitochondrial membrane ATP synthase complex (F(1)F(0) ATP synthase or Complex V) that produces ATP from ADP in the presence of a proton gradient across the membrane which is generated by electron transport complexes of the respiratory chain. ATP synthase complex consist of a soluble F(1) head domain - the catalytic core - and a membrane F(1) domain - the membrane proton channel. These two domains are linked by a central stalk rotating inside the F(1) region and a stationary peripheral stalk. During catalysis, ATP synthesis in the catalytic domain of F(1) is coupled via a rotary mechanism of the central stalk subunits to proton translocation. In vivo, can only synthesize ATP although its ATP hydrolase activity can be activated artificially in vitro. Part of the complex F(0) domain.</text>
</comment>
<keyword evidence="6 15" id="KW-0999">Mitochondrion inner membrane</keyword>
<protein>
    <recommendedName>
        <fullName evidence="14 15">ATP synthase F(0) complex subunit e, mitochondrial</fullName>
    </recommendedName>
</protein>
<name>A0A9P0CT33_9CUCU</name>
<gene>
    <name evidence="19" type="ORF">PSYICH_LOCUS6495</name>
</gene>
<dbReference type="GO" id="GO:0045259">
    <property type="term" value="C:proton-transporting ATP synthase complex"/>
    <property type="evidence" value="ECO:0007669"/>
    <property type="project" value="UniProtKB-UniRule"/>
</dbReference>
<dbReference type="AlphaFoldDB" id="A0A9P0CT33"/>
<evidence type="ECO:0000256" key="17">
    <source>
        <dbReference type="SAM" id="MobiDB-lite"/>
    </source>
</evidence>
<dbReference type="OrthoDB" id="9982108at2759"/>
<dbReference type="EMBL" id="OV651814">
    <property type="protein sequence ID" value="CAH1106028.1"/>
    <property type="molecule type" value="Genomic_DNA"/>
</dbReference>
<evidence type="ECO:0000256" key="15">
    <source>
        <dbReference type="RuleBase" id="RU367005"/>
    </source>
</evidence>
<evidence type="ECO:0000256" key="8">
    <source>
        <dbReference type="ARBA" id="ARBA00023065"/>
    </source>
</evidence>
<dbReference type="PANTHER" id="PTHR12427">
    <property type="entry name" value="ATP SYNTHASE E CHAIN, MITOCHONDRIAL"/>
    <property type="match status" value="1"/>
</dbReference>
<feature type="compositionally biased region" description="Basic and acidic residues" evidence="17">
    <location>
        <begin position="150"/>
        <end position="159"/>
    </location>
</feature>
<evidence type="ECO:0000256" key="7">
    <source>
        <dbReference type="ARBA" id="ARBA00022990"/>
    </source>
</evidence>
<dbReference type="InterPro" id="IPR008386">
    <property type="entry name" value="ATP_synth_F0_esu_mt"/>
</dbReference>
<evidence type="ECO:0000256" key="1">
    <source>
        <dbReference type="ARBA" id="ARBA00004273"/>
    </source>
</evidence>
<comment type="subcellular location">
    <subcellularLocation>
        <location evidence="1 15">Mitochondrion inner membrane</location>
    </subcellularLocation>
</comment>
<dbReference type="GO" id="GO:0005743">
    <property type="term" value="C:mitochondrial inner membrane"/>
    <property type="evidence" value="ECO:0007669"/>
    <property type="project" value="UniProtKB-SubCell"/>
</dbReference>